<dbReference type="Proteomes" id="UP001153069">
    <property type="component" value="Unassembled WGS sequence"/>
</dbReference>
<reference evidence="2" key="1">
    <citation type="submission" date="2020-06" db="EMBL/GenBank/DDBJ databases">
        <authorList>
            <consortium name="Plant Systems Biology data submission"/>
        </authorList>
    </citation>
    <scope>NUCLEOTIDE SEQUENCE</scope>
    <source>
        <strain evidence="2">D6</strain>
    </source>
</reference>
<feature type="compositionally biased region" description="Polar residues" evidence="1">
    <location>
        <begin position="8"/>
        <end position="24"/>
    </location>
</feature>
<accession>A0A9N8DJS9</accession>
<feature type="compositionally biased region" description="Basic and acidic residues" evidence="1">
    <location>
        <begin position="175"/>
        <end position="186"/>
    </location>
</feature>
<feature type="region of interest" description="Disordered" evidence="1">
    <location>
        <begin position="147"/>
        <end position="186"/>
    </location>
</feature>
<dbReference type="AlphaFoldDB" id="A0A9N8DJS9"/>
<evidence type="ECO:0000256" key="1">
    <source>
        <dbReference type="SAM" id="MobiDB-lite"/>
    </source>
</evidence>
<evidence type="ECO:0000313" key="3">
    <source>
        <dbReference type="Proteomes" id="UP001153069"/>
    </source>
</evidence>
<protein>
    <submittedName>
        <fullName evidence="2">Uncharacterized protein</fullName>
    </submittedName>
</protein>
<keyword evidence="3" id="KW-1185">Reference proteome</keyword>
<organism evidence="2 3">
    <name type="scientific">Seminavis robusta</name>
    <dbReference type="NCBI Taxonomy" id="568900"/>
    <lineage>
        <taxon>Eukaryota</taxon>
        <taxon>Sar</taxon>
        <taxon>Stramenopiles</taxon>
        <taxon>Ochrophyta</taxon>
        <taxon>Bacillariophyta</taxon>
        <taxon>Bacillariophyceae</taxon>
        <taxon>Bacillariophycidae</taxon>
        <taxon>Naviculales</taxon>
        <taxon>Naviculaceae</taxon>
        <taxon>Seminavis</taxon>
    </lineage>
</organism>
<evidence type="ECO:0000313" key="2">
    <source>
        <dbReference type="EMBL" id="CAB9504437.1"/>
    </source>
</evidence>
<proteinExistence type="predicted"/>
<gene>
    <name evidence="2" type="ORF">SEMRO_197_G083770.1</name>
</gene>
<comment type="caution">
    <text evidence="2">The sequence shown here is derived from an EMBL/GenBank/DDBJ whole genome shotgun (WGS) entry which is preliminary data.</text>
</comment>
<dbReference type="EMBL" id="CAICTM010000196">
    <property type="protein sequence ID" value="CAB9504437.1"/>
    <property type="molecule type" value="Genomic_DNA"/>
</dbReference>
<name>A0A9N8DJS9_9STRA</name>
<sequence length="186" mass="19989">MTDDKSNRLQSRIANARGQSTRISTKMRATRSADDLQRRIKDTVATGSTFRRSASIVGAKDAEAKASKRGLGLFRHSASKADDGASDRAASLINPVTGGKTKVKKERRMTQAEFVAGNMKEMDPSEVIQLLELYGSVDSPHASLCLQSLKNSKPSSGGKRRVKRTGSRGSVSSQPDHEGRRASSAA</sequence>
<feature type="region of interest" description="Disordered" evidence="1">
    <location>
        <begin position="1"/>
        <end position="35"/>
    </location>
</feature>